<protein>
    <submittedName>
        <fullName evidence="2">Uncharacterized protein</fullName>
    </submittedName>
</protein>
<feature type="compositionally biased region" description="Polar residues" evidence="1">
    <location>
        <begin position="72"/>
        <end position="83"/>
    </location>
</feature>
<evidence type="ECO:0000313" key="2">
    <source>
        <dbReference type="EMBL" id="GFO10648.1"/>
    </source>
</evidence>
<dbReference type="EMBL" id="BLXT01004186">
    <property type="protein sequence ID" value="GFO10648.1"/>
    <property type="molecule type" value="Genomic_DNA"/>
</dbReference>
<accession>A0AAV4AVV5</accession>
<evidence type="ECO:0000256" key="1">
    <source>
        <dbReference type="SAM" id="MobiDB-lite"/>
    </source>
</evidence>
<gene>
    <name evidence="2" type="ORF">PoB_003715300</name>
</gene>
<name>A0AAV4AVV5_9GAST</name>
<organism evidence="2 3">
    <name type="scientific">Plakobranchus ocellatus</name>
    <dbReference type="NCBI Taxonomy" id="259542"/>
    <lineage>
        <taxon>Eukaryota</taxon>
        <taxon>Metazoa</taxon>
        <taxon>Spiralia</taxon>
        <taxon>Lophotrochozoa</taxon>
        <taxon>Mollusca</taxon>
        <taxon>Gastropoda</taxon>
        <taxon>Heterobranchia</taxon>
        <taxon>Euthyneura</taxon>
        <taxon>Panpulmonata</taxon>
        <taxon>Sacoglossa</taxon>
        <taxon>Placobranchoidea</taxon>
        <taxon>Plakobranchidae</taxon>
        <taxon>Plakobranchus</taxon>
    </lineage>
</organism>
<reference evidence="2 3" key="1">
    <citation type="journal article" date="2021" name="Elife">
        <title>Chloroplast acquisition without the gene transfer in kleptoplastic sea slugs, Plakobranchus ocellatus.</title>
        <authorList>
            <person name="Maeda T."/>
            <person name="Takahashi S."/>
            <person name="Yoshida T."/>
            <person name="Shimamura S."/>
            <person name="Takaki Y."/>
            <person name="Nagai Y."/>
            <person name="Toyoda A."/>
            <person name="Suzuki Y."/>
            <person name="Arimoto A."/>
            <person name="Ishii H."/>
            <person name="Satoh N."/>
            <person name="Nishiyama T."/>
            <person name="Hasebe M."/>
            <person name="Maruyama T."/>
            <person name="Minagawa J."/>
            <person name="Obokata J."/>
            <person name="Shigenobu S."/>
        </authorList>
    </citation>
    <scope>NUCLEOTIDE SEQUENCE [LARGE SCALE GENOMIC DNA]</scope>
</reference>
<dbReference type="AlphaFoldDB" id="A0AAV4AVV5"/>
<feature type="region of interest" description="Disordered" evidence="1">
    <location>
        <begin position="72"/>
        <end position="91"/>
    </location>
</feature>
<sequence length="91" mass="9360">MSGGGGQESTGAARGLITSAHSLDLAALAHACLLCSKGVTGGREGAFKLEVKKLRNQENVQCLEAKGDNLNLLRSKSPQTPSKASPALIDN</sequence>
<keyword evidence="3" id="KW-1185">Reference proteome</keyword>
<comment type="caution">
    <text evidence="2">The sequence shown here is derived from an EMBL/GenBank/DDBJ whole genome shotgun (WGS) entry which is preliminary data.</text>
</comment>
<dbReference type="Proteomes" id="UP000735302">
    <property type="component" value="Unassembled WGS sequence"/>
</dbReference>
<evidence type="ECO:0000313" key="3">
    <source>
        <dbReference type="Proteomes" id="UP000735302"/>
    </source>
</evidence>
<proteinExistence type="predicted"/>